<feature type="domain" description="Fucosyltransferase N-terminal" evidence="14">
    <location>
        <begin position="51"/>
        <end position="157"/>
    </location>
</feature>
<evidence type="ECO:0000256" key="2">
    <source>
        <dbReference type="ARBA" id="ARBA00004922"/>
    </source>
</evidence>
<keyword evidence="4 12" id="KW-0328">Glycosyltransferase</keyword>
<dbReference type="AlphaFoldDB" id="A0AAF3FIH1"/>
<organism evidence="15 16">
    <name type="scientific">Mesorhabditis belari</name>
    <dbReference type="NCBI Taxonomy" id="2138241"/>
    <lineage>
        <taxon>Eukaryota</taxon>
        <taxon>Metazoa</taxon>
        <taxon>Ecdysozoa</taxon>
        <taxon>Nematoda</taxon>
        <taxon>Chromadorea</taxon>
        <taxon>Rhabditida</taxon>
        <taxon>Rhabditina</taxon>
        <taxon>Rhabditomorpha</taxon>
        <taxon>Rhabditoidea</taxon>
        <taxon>Rhabditidae</taxon>
        <taxon>Mesorhabditinae</taxon>
        <taxon>Mesorhabditis</taxon>
    </lineage>
</organism>
<evidence type="ECO:0000256" key="4">
    <source>
        <dbReference type="ARBA" id="ARBA00022676"/>
    </source>
</evidence>
<name>A0AAF3FIH1_9BILA</name>
<evidence type="ECO:0000256" key="8">
    <source>
        <dbReference type="ARBA" id="ARBA00022989"/>
    </source>
</evidence>
<comment type="similarity">
    <text evidence="3 12">Belongs to the glycosyltransferase 10 family.</text>
</comment>
<keyword evidence="15" id="KW-1185">Reference proteome</keyword>
<evidence type="ECO:0000256" key="3">
    <source>
        <dbReference type="ARBA" id="ARBA00008919"/>
    </source>
</evidence>
<dbReference type="EC" id="2.4.1.-" evidence="12"/>
<evidence type="ECO:0000256" key="5">
    <source>
        <dbReference type="ARBA" id="ARBA00022679"/>
    </source>
</evidence>
<evidence type="ECO:0000313" key="15">
    <source>
        <dbReference type="Proteomes" id="UP000887575"/>
    </source>
</evidence>
<feature type="domain" description="Fucosyltransferase C-terminal" evidence="13">
    <location>
        <begin position="179"/>
        <end position="361"/>
    </location>
</feature>
<sequence length="390" mass="45581">MRRNFLLILILIGFFLIFYRLLEQSDVPEEKLKTYTAEPAIHRGPYIPKVLIYAATPFFRGPVTDEHFLSACTSTRGQCHITSDSAEFVNASAVVFHNPDFDNQHLSYPFNGTRNDEIPYVWWSLESPTNGLFVAPPNFVNWTMYFTRNSDIWYPYGHFHRLSSKMKVDYEPIWGQKSDEKMALWIGSNCQTVNKRAPLMEALRTVGLKLEIFGACGKRTPKDCDGVLKQNFDCIHEIVKEYKFYMAIENSYCEDYVTEKFFATVMKRDSIPIVARRSIYTDLQIPASSYIAIDDFANLKEFVKYLEVVGSNKTMYLEFFKWKERYQVVPEMNDGTGFCALCRRLLQGHYRRQTYENLMEWQFTTKTCNNSYLKSYFDVSPKGQIIIPKE</sequence>
<dbReference type="InterPro" id="IPR001503">
    <property type="entry name" value="Glyco_trans_10"/>
</dbReference>
<dbReference type="Proteomes" id="UP000887575">
    <property type="component" value="Unassembled WGS sequence"/>
</dbReference>
<evidence type="ECO:0000259" key="13">
    <source>
        <dbReference type="Pfam" id="PF00852"/>
    </source>
</evidence>
<dbReference type="WBParaSite" id="MBELARI_LOCUS6903">
    <property type="protein sequence ID" value="MBELARI_LOCUS6903"/>
    <property type="gene ID" value="MBELARI_LOCUS6903"/>
</dbReference>
<accession>A0AAF3FIH1</accession>
<keyword evidence="10" id="KW-0472">Membrane</keyword>
<keyword evidence="5 12" id="KW-0808">Transferase</keyword>
<evidence type="ECO:0000256" key="12">
    <source>
        <dbReference type="RuleBase" id="RU003832"/>
    </source>
</evidence>
<keyword evidence="8" id="KW-1133">Transmembrane helix</keyword>
<proteinExistence type="inferred from homology"/>
<dbReference type="FunFam" id="3.40.50.11660:FF:000002">
    <property type="entry name" value="Alpha-(1,3)-fucosyltransferase"/>
    <property type="match status" value="1"/>
</dbReference>
<comment type="pathway">
    <text evidence="2">Protein modification; protein glycosylation.</text>
</comment>
<dbReference type="InterPro" id="IPR031481">
    <property type="entry name" value="Glyco_tran_10_N"/>
</dbReference>
<dbReference type="PANTHER" id="PTHR48438:SF1">
    <property type="entry name" value="ALPHA-(1,3)-FUCOSYLTRANSFERASE C-RELATED"/>
    <property type="match status" value="1"/>
</dbReference>
<dbReference type="InterPro" id="IPR038577">
    <property type="entry name" value="GT10-like_C_sf"/>
</dbReference>
<dbReference type="GO" id="GO:0008417">
    <property type="term" value="F:fucosyltransferase activity"/>
    <property type="evidence" value="ECO:0007669"/>
    <property type="project" value="InterPro"/>
</dbReference>
<evidence type="ECO:0000256" key="10">
    <source>
        <dbReference type="ARBA" id="ARBA00023136"/>
    </source>
</evidence>
<keyword evidence="6 12" id="KW-0812">Transmembrane</keyword>
<evidence type="ECO:0000313" key="16">
    <source>
        <dbReference type="WBParaSite" id="MBELARI_LOCUS6903"/>
    </source>
</evidence>
<dbReference type="PANTHER" id="PTHR48438">
    <property type="entry name" value="ALPHA-(1,3)-FUCOSYLTRANSFERASE C-RELATED"/>
    <property type="match status" value="1"/>
</dbReference>
<dbReference type="Gene3D" id="3.40.50.11660">
    <property type="entry name" value="Glycosyl transferase family 10, C-terminal domain"/>
    <property type="match status" value="1"/>
</dbReference>
<dbReference type="GO" id="GO:0032580">
    <property type="term" value="C:Golgi cisterna membrane"/>
    <property type="evidence" value="ECO:0007669"/>
    <property type="project" value="UniProtKB-SubCell"/>
</dbReference>
<comment type="subcellular location">
    <subcellularLocation>
        <location evidence="1 12">Golgi apparatus</location>
        <location evidence="1 12">Golgi stack membrane</location>
        <topology evidence="1 12">Single-pass type II membrane protein</topology>
    </subcellularLocation>
</comment>
<reference evidence="16" key="1">
    <citation type="submission" date="2024-02" db="UniProtKB">
        <authorList>
            <consortium name="WormBaseParasite"/>
        </authorList>
    </citation>
    <scope>IDENTIFICATION</scope>
</reference>
<evidence type="ECO:0000256" key="9">
    <source>
        <dbReference type="ARBA" id="ARBA00023034"/>
    </source>
</evidence>
<evidence type="ECO:0000256" key="1">
    <source>
        <dbReference type="ARBA" id="ARBA00004447"/>
    </source>
</evidence>
<evidence type="ECO:0000256" key="11">
    <source>
        <dbReference type="ARBA" id="ARBA00023180"/>
    </source>
</evidence>
<keyword evidence="7" id="KW-0735">Signal-anchor</keyword>
<protein>
    <recommendedName>
        <fullName evidence="12">Fucosyltransferase</fullName>
        <ecNumber evidence="12">2.4.1.-</ecNumber>
    </recommendedName>
</protein>
<evidence type="ECO:0000256" key="6">
    <source>
        <dbReference type="ARBA" id="ARBA00022692"/>
    </source>
</evidence>
<dbReference type="InterPro" id="IPR055270">
    <property type="entry name" value="Glyco_tran_10_C"/>
</dbReference>
<dbReference type="SUPFAM" id="SSF53756">
    <property type="entry name" value="UDP-Glycosyltransferase/glycogen phosphorylase"/>
    <property type="match status" value="1"/>
</dbReference>
<dbReference type="Pfam" id="PF00852">
    <property type="entry name" value="Glyco_transf_10"/>
    <property type="match status" value="1"/>
</dbReference>
<keyword evidence="11" id="KW-0325">Glycoprotein</keyword>
<keyword evidence="9 12" id="KW-0333">Golgi apparatus</keyword>
<evidence type="ECO:0000259" key="14">
    <source>
        <dbReference type="Pfam" id="PF17039"/>
    </source>
</evidence>
<evidence type="ECO:0000256" key="7">
    <source>
        <dbReference type="ARBA" id="ARBA00022968"/>
    </source>
</evidence>
<dbReference type="Pfam" id="PF17039">
    <property type="entry name" value="Glyco_tran_10_N"/>
    <property type="match status" value="1"/>
</dbReference>